<dbReference type="Gene3D" id="3.20.20.150">
    <property type="entry name" value="Divalent-metal-dependent TIM barrel enzymes"/>
    <property type="match status" value="1"/>
</dbReference>
<dbReference type="RefSeq" id="WP_209649513.1">
    <property type="nucleotide sequence ID" value="NZ_JAGGLL010000012.1"/>
</dbReference>
<evidence type="ECO:0000313" key="2">
    <source>
        <dbReference type="Proteomes" id="UP001519308"/>
    </source>
</evidence>
<gene>
    <name evidence="1" type="ORF">J2Z44_001871</name>
</gene>
<comment type="caution">
    <text evidence="1">The sequence shown here is derived from an EMBL/GenBank/DDBJ whole genome shotgun (WGS) entry which is preliminary data.</text>
</comment>
<protein>
    <recommendedName>
        <fullName evidence="3">Sugar phosphate isomerase/epimerase</fullName>
    </recommendedName>
</protein>
<name>A0ABS4K2S0_9CLOT</name>
<sequence>MGIDEIMKNSELKYNNRFLIGQFEKFDVHKQERDFREGFYGIEATQMESLEELQILAENIDKRNLKMGIHFPLLKNQWRARDPQYLSKDIITYEESISYMEEEFKRSHEFKPDYILLHYPKPVILDDEVDWSSWRFYDKTEYYYESEIDYEFFEEKTKVFFRFLCEQGKRYNFTPVLELDGLNKFIYETKLLEESLEEYSNIKLCLDFGRIHIQDCIDKNFDGIEVIKRFGKYAHLVHLWNAKVDSNGHYPALPSLKIEEGWGDMTKYFVALNSVNDSYKVLFEHKSNSISDEELEECYTWVNELVNELEVGSE</sequence>
<organism evidence="1 2">
    <name type="scientific">Clostridium punense</name>
    <dbReference type="NCBI Taxonomy" id="1054297"/>
    <lineage>
        <taxon>Bacteria</taxon>
        <taxon>Bacillati</taxon>
        <taxon>Bacillota</taxon>
        <taxon>Clostridia</taxon>
        <taxon>Eubacteriales</taxon>
        <taxon>Clostridiaceae</taxon>
        <taxon>Clostridium</taxon>
    </lineage>
</organism>
<accession>A0ABS4K2S0</accession>
<keyword evidence="2" id="KW-1185">Reference proteome</keyword>
<dbReference type="Proteomes" id="UP001519308">
    <property type="component" value="Unassembled WGS sequence"/>
</dbReference>
<reference evidence="1 2" key="1">
    <citation type="submission" date="2021-03" db="EMBL/GenBank/DDBJ databases">
        <title>Genomic Encyclopedia of Type Strains, Phase IV (KMG-IV): sequencing the most valuable type-strain genomes for metagenomic binning, comparative biology and taxonomic classification.</title>
        <authorList>
            <person name="Goeker M."/>
        </authorList>
    </citation>
    <scope>NUCLEOTIDE SEQUENCE [LARGE SCALE GENOMIC DNA]</scope>
    <source>
        <strain evidence="1 2">DSM 28650</strain>
    </source>
</reference>
<dbReference type="InterPro" id="IPR036237">
    <property type="entry name" value="Xyl_isomerase-like_sf"/>
</dbReference>
<proteinExistence type="predicted"/>
<evidence type="ECO:0000313" key="1">
    <source>
        <dbReference type="EMBL" id="MBP2022070.1"/>
    </source>
</evidence>
<dbReference type="SUPFAM" id="SSF51658">
    <property type="entry name" value="Xylose isomerase-like"/>
    <property type="match status" value="1"/>
</dbReference>
<dbReference type="EMBL" id="JAGGLL010000012">
    <property type="protein sequence ID" value="MBP2022070.1"/>
    <property type="molecule type" value="Genomic_DNA"/>
</dbReference>
<evidence type="ECO:0008006" key="3">
    <source>
        <dbReference type="Google" id="ProtNLM"/>
    </source>
</evidence>